<dbReference type="AlphaFoldDB" id="A0A6V1UP89"/>
<dbReference type="InterPro" id="IPR004854">
    <property type="entry name" value="Ufd1-like"/>
</dbReference>
<feature type="chain" id="PRO_5036192565" description="Ubiquitin fusion degradation protein UFD1 N-terminal subdomain 2 domain-containing protein" evidence="2">
    <location>
        <begin position="18"/>
        <end position="338"/>
    </location>
</feature>
<dbReference type="EMBL" id="HBIU01046497">
    <property type="protein sequence ID" value="CAE0642026.1"/>
    <property type="molecule type" value="Transcribed_RNA"/>
</dbReference>
<dbReference type="InterPro" id="IPR042299">
    <property type="entry name" value="Ufd1-like_Nn"/>
</dbReference>
<dbReference type="Gene3D" id="2.40.40.50">
    <property type="entry name" value="Ubiquitin fusion degradation protein UFD1, N-terminal domain"/>
    <property type="match status" value="1"/>
</dbReference>
<reference evidence="4" key="1">
    <citation type="submission" date="2021-01" db="EMBL/GenBank/DDBJ databases">
        <authorList>
            <person name="Corre E."/>
            <person name="Pelletier E."/>
            <person name="Niang G."/>
            <person name="Scheremetjew M."/>
            <person name="Finn R."/>
            <person name="Kale V."/>
            <person name="Holt S."/>
            <person name="Cochrane G."/>
            <person name="Meng A."/>
            <person name="Brown T."/>
            <person name="Cohen L."/>
        </authorList>
    </citation>
    <scope>NUCLEOTIDE SEQUENCE</scope>
    <source>
        <strain evidence="4">CCMP3107</strain>
    </source>
</reference>
<sequence>MMLRLLASMAFLQGVSCSNTMGDPFARAVYRAKVEQAVEDHNALSKLDNNLNRRCIIMPMNEGFDPPPGSFSRGHIQMGDKMSIPRSIFSHIQREDIGYPWLFEIEVLHSPEEQDELKQKEEEEAAAEAAEKAQREADKKRTEEEEGDEQDEGAGKSGPKRGGARKKKELQRVYGSILDYAAPENYIFAPDWMLKALRLRPRDVVEVRLAALPKGGLIKLRPHSSDFLKLSNHQAVMETELKHYSCLTEGATVKIKYRDTVYELDVEELLSDGKPVGALCIEDTDVATDFLPPLDTLRRRKKQGGGEAAAGDKKKGRRKGGGGRRGGATGKEEEEEEV</sequence>
<dbReference type="Pfam" id="PF24842">
    <property type="entry name" value="UFD1_N2"/>
    <property type="match status" value="1"/>
</dbReference>
<evidence type="ECO:0000256" key="1">
    <source>
        <dbReference type="SAM" id="MobiDB-lite"/>
    </source>
</evidence>
<dbReference type="InterPro" id="IPR055418">
    <property type="entry name" value="UFD1_N2"/>
</dbReference>
<accession>A0A6V1UP89</accession>
<feature type="region of interest" description="Disordered" evidence="1">
    <location>
        <begin position="113"/>
        <end position="167"/>
    </location>
</feature>
<gene>
    <name evidence="4" type="ORF">HAKA00212_LOCUS20881</name>
    <name evidence="5" type="ORF">HAKA00212_LOCUS20882</name>
</gene>
<name>A0A6V1UP89_HETAK</name>
<organism evidence="4">
    <name type="scientific">Heterosigma akashiwo</name>
    <name type="common">Chromophytic alga</name>
    <name type="synonym">Heterosigma carterae</name>
    <dbReference type="NCBI Taxonomy" id="2829"/>
    <lineage>
        <taxon>Eukaryota</taxon>
        <taxon>Sar</taxon>
        <taxon>Stramenopiles</taxon>
        <taxon>Ochrophyta</taxon>
        <taxon>Raphidophyceae</taxon>
        <taxon>Chattonellales</taxon>
        <taxon>Chattonellaceae</taxon>
        <taxon>Heterosigma</taxon>
    </lineage>
</organism>
<evidence type="ECO:0000259" key="3">
    <source>
        <dbReference type="Pfam" id="PF24842"/>
    </source>
</evidence>
<feature type="domain" description="Ubiquitin fusion degradation protein UFD1 N-terminal subdomain 2" evidence="3">
    <location>
        <begin position="214"/>
        <end position="293"/>
    </location>
</feature>
<protein>
    <recommendedName>
        <fullName evidence="3">Ubiquitin fusion degradation protein UFD1 N-terminal subdomain 2 domain-containing protein</fullName>
    </recommendedName>
</protein>
<dbReference type="PANTHER" id="PTHR12555">
    <property type="entry name" value="UBIQUITIN FUSION DEGRADATON PROTEIN 1"/>
    <property type="match status" value="1"/>
</dbReference>
<keyword evidence="2" id="KW-0732">Signal</keyword>
<dbReference type="GO" id="GO:0034098">
    <property type="term" value="C:VCP-NPL4-UFD1 AAA ATPase complex"/>
    <property type="evidence" value="ECO:0007669"/>
    <property type="project" value="TreeGrafter"/>
</dbReference>
<evidence type="ECO:0000313" key="4">
    <source>
        <dbReference type="EMBL" id="CAE0642025.1"/>
    </source>
</evidence>
<proteinExistence type="predicted"/>
<dbReference type="GO" id="GO:0006511">
    <property type="term" value="P:ubiquitin-dependent protein catabolic process"/>
    <property type="evidence" value="ECO:0007669"/>
    <property type="project" value="InterPro"/>
</dbReference>
<feature type="compositionally biased region" description="Basic and acidic residues" evidence="1">
    <location>
        <begin position="129"/>
        <end position="143"/>
    </location>
</feature>
<feature type="signal peptide" evidence="2">
    <location>
        <begin position="1"/>
        <end position="17"/>
    </location>
</feature>
<dbReference type="Gene3D" id="3.10.330.10">
    <property type="match status" value="1"/>
</dbReference>
<feature type="region of interest" description="Disordered" evidence="1">
    <location>
        <begin position="292"/>
        <end position="338"/>
    </location>
</feature>
<dbReference type="EMBL" id="HBIU01046494">
    <property type="protein sequence ID" value="CAE0642025.1"/>
    <property type="molecule type" value="Transcribed_RNA"/>
</dbReference>
<dbReference type="GO" id="GO:0031593">
    <property type="term" value="F:polyubiquitin modification-dependent protein binding"/>
    <property type="evidence" value="ECO:0007669"/>
    <property type="project" value="TreeGrafter"/>
</dbReference>
<dbReference type="PANTHER" id="PTHR12555:SF13">
    <property type="entry name" value="UBIQUITIN RECOGNITION FACTOR IN ER-ASSOCIATED DEGRADATION PROTEIN 1"/>
    <property type="match status" value="1"/>
</dbReference>
<evidence type="ECO:0000313" key="5">
    <source>
        <dbReference type="EMBL" id="CAE0642026.1"/>
    </source>
</evidence>
<dbReference type="GO" id="GO:0036503">
    <property type="term" value="P:ERAD pathway"/>
    <property type="evidence" value="ECO:0007669"/>
    <property type="project" value="TreeGrafter"/>
</dbReference>
<feature type="compositionally biased region" description="Basic residues" evidence="1">
    <location>
        <begin position="158"/>
        <end position="167"/>
    </location>
</feature>
<evidence type="ECO:0000256" key="2">
    <source>
        <dbReference type="SAM" id="SignalP"/>
    </source>
</evidence>